<dbReference type="RefSeq" id="WP_345366985.1">
    <property type="nucleotide sequence ID" value="NZ_BAABII010000017.1"/>
</dbReference>
<sequence>MGAELRKAREEQRISVREVGRRLGVDHTFVTRIERGTRTATAEDVAAIAVALGLSTDERERLAALAREADQSDWLRAGTPGIHQELVTLIEYERTASAIIEVAPLLIPGLAQTADFARAVMVDHPIGEREARVGMRTARREILSRRDGPTFEAILMERVLDDAIAPASVMADQLRHLEQLGRLPNVTIRVIPADLGRWTPAHSGQFLMFEFSRASPILHLEHVASASFITAESAIDTYRQVVDTLRETAMSPDQTTKLIAAKITEYEESLP</sequence>
<evidence type="ECO:0000313" key="2">
    <source>
        <dbReference type="EMBL" id="MEY8041256.1"/>
    </source>
</evidence>
<dbReference type="PROSITE" id="PS50943">
    <property type="entry name" value="HTH_CROC1"/>
    <property type="match status" value="1"/>
</dbReference>
<dbReference type="InterPro" id="IPR043917">
    <property type="entry name" value="DUF5753"/>
</dbReference>
<dbReference type="InterPro" id="IPR010982">
    <property type="entry name" value="Lambda_DNA-bd_dom_sf"/>
</dbReference>
<dbReference type="CDD" id="cd00093">
    <property type="entry name" value="HTH_XRE"/>
    <property type="match status" value="1"/>
</dbReference>
<keyword evidence="3" id="KW-1185">Reference proteome</keyword>
<proteinExistence type="predicted"/>
<reference evidence="2 3" key="1">
    <citation type="submission" date="2024-08" db="EMBL/GenBank/DDBJ databases">
        <title>Genome mining of Saccharopolyspora cebuensis PGLac3 from Nigerian medicinal plant.</title>
        <authorList>
            <person name="Ezeobiora C.E."/>
            <person name="Igbokwe N.H."/>
            <person name="Amin D.H."/>
            <person name="Mendie U.E."/>
        </authorList>
    </citation>
    <scope>NUCLEOTIDE SEQUENCE [LARGE SCALE GENOMIC DNA]</scope>
    <source>
        <strain evidence="2 3">PGLac3</strain>
    </source>
</reference>
<gene>
    <name evidence="2" type="ORF">AB8O55_17775</name>
</gene>
<dbReference type="SMART" id="SM00530">
    <property type="entry name" value="HTH_XRE"/>
    <property type="match status" value="1"/>
</dbReference>
<feature type="domain" description="HTH cro/C1-type" evidence="1">
    <location>
        <begin position="5"/>
        <end position="59"/>
    </location>
</feature>
<accession>A0ABV4CJN4</accession>
<organism evidence="2 3">
    <name type="scientific">Saccharopolyspora cebuensis</name>
    <dbReference type="NCBI Taxonomy" id="418759"/>
    <lineage>
        <taxon>Bacteria</taxon>
        <taxon>Bacillati</taxon>
        <taxon>Actinomycetota</taxon>
        <taxon>Actinomycetes</taxon>
        <taxon>Pseudonocardiales</taxon>
        <taxon>Pseudonocardiaceae</taxon>
        <taxon>Saccharopolyspora</taxon>
    </lineage>
</organism>
<comment type="caution">
    <text evidence="2">The sequence shown here is derived from an EMBL/GenBank/DDBJ whole genome shotgun (WGS) entry which is preliminary data.</text>
</comment>
<dbReference type="EMBL" id="JBGEHV010000033">
    <property type="protein sequence ID" value="MEY8041256.1"/>
    <property type="molecule type" value="Genomic_DNA"/>
</dbReference>
<dbReference type="SUPFAM" id="SSF47413">
    <property type="entry name" value="lambda repressor-like DNA-binding domains"/>
    <property type="match status" value="1"/>
</dbReference>
<name>A0ABV4CJN4_9PSEU</name>
<protein>
    <submittedName>
        <fullName evidence="2">Helix-turn-helix transcriptional regulator</fullName>
    </submittedName>
</protein>
<dbReference type="InterPro" id="IPR001387">
    <property type="entry name" value="Cro/C1-type_HTH"/>
</dbReference>
<evidence type="ECO:0000313" key="3">
    <source>
        <dbReference type="Proteomes" id="UP001564626"/>
    </source>
</evidence>
<dbReference type="Pfam" id="PF13560">
    <property type="entry name" value="HTH_31"/>
    <property type="match status" value="1"/>
</dbReference>
<dbReference type="Pfam" id="PF19054">
    <property type="entry name" value="DUF5753"/>
    <property type="match status" value="1"/>
</dbReference>
<dbReference type="Proteomes" id="UP001564626">
    <property type="component" value="Unassembled WGS sequence"/>
</dbReference>
<dbReference type="Gene3D" id="1.10.260.40">
    <property type="entry name" value="lambda repressor-like DNA-binding domains"/>
    <property type="match status" value="1"/>
</dbReference>
<evidence type="ECO:0000259" key="1">
    <source>
        <dbReference type="PROSITE" id="PS50943"/>
    </source>
</evidence>